<gene>
    <name evidence="6" type="ORF">PFX98_11155</name>
</gene>
<dbReference type="FunFam" id="3.30.70.270:FF:000001">
    <property type="entry name" value="Diguanylate cyclase domain protein"/>
    <property type="match status" value="1"/>
</dbReference>
<dbReference type="InterPro" id="IPR001610">
    <property type="entry name" value="PAC"/>
</dbReference>
<dbReference type="InterPro" id="IPR050469">
    <property type="entry name" value="Diguanylate_Cyclase"/>
</dbReference>
<organism evidence="6 7">
    <name type="scientific">Paucibacter sediminis</name>
    <dbReference type="NCBI Taxonomy" id="3019553"/>
    <lineage>
        <taxon>Bacteria</taxon>
        <taxon>Pseudomonadati</taxon>
        <taxon>Pseudomonadota</taxon>
        <taxon>Betaproteobacteria</taxon>
        <taxon>Burkholderiales</taxon>
        <taxon>Sphaerotilaceae</taxon>
        <taxon>Roseateles</taxon>
    </lineage>
</organism>
<dbReference type="Gene3D" id="2.10.70.100">
    <property type="match status" value="1"/>
</dbReference>
<dbReference type="Gene3D" id="3.30.450.20">
    <property type="entry name" value="PAS domain"/>
    <property type="match status" value="2"/>
</dbReference>
<dbReference type="SMART" id="SM00086">
    <property type="entry name" value="PAC"/>
    <property type="match status" value="1"/>
</dbReference>
<dbReference type="Gene3D" id="3.30.70.270">
    <property type="match status" value="1"/>
</dbReference>
<dbReference type="EC" id="2.7.7.65" evidence="1"/>
<evidence type="ECO:0000259" key="4">
    <source>
        <dbReference type="PROSITE" id="PS50113"/>
    </source>
</evidence>
<evidence type="ECO:0000259" key="5">
    <source>
        <dbReference type="PROSITE" id="PS50887"/>
    </source>
</evidence>
<dbReference type="CDD" id="cd18774">
    <property type="entry name" value="PDC2_HK_sensor"/>
    <property type="match status" value="1"/>
</dbReference>
<dbReference type="InterPro" id="IPR000700">
    <property type="entry name" value="PAS-assoc_C"/>
</dbReference>
<keyword evidence="3" id="KW-0812">Transmembrane</keyword>
<dbReference type="InterPro" id="IPR000014">
    <property type="entry name" value="PAS"/>
</dbReference>
<dbReference type="SMART" id="SM00267">
    <property type="entry name" value="GGDEF"/>
    <property type="match status" value="1"/>
</dbReference>
<name>A0AA95SNA3_9BURK</name>
<sequence length="640" mass="69394">MIGTSVLFGLEYADGMVQLQQDTIARARAMTQAVDGQLFIARATAQTLAASRVLLRGDFKEFHQLARDVLASTGVGMNVVVSDPSGQQILNTLRELGAPLPQHGNPEVLRQVLITARPVVSGLYVGGALHKPVISVDVPVLVGGKVAYVLSVGMLPGDLNSILVAQHFSTDLVAAVFDPEGTIVARTHSPEKFVGQKGTAEYIQQIRQTPEGGMRTITREGIPTLSVWSRSAETGWSVGIGIPSASLEHALMLRLAWLGFGMTALLAIGLGLAWFVARKIAVSVRGLTAPALAMREGDLAPMPHLEIEESAEVAQAISETAQLLAARAAEITAIQRAAGFGVWRHDLRTKELVVSDSIHEMFGQEVPSFPSQRGTLFSVPCWEQLKAAGEEAARSGEAYDLELQVNHANGSIVWVNLKGKPLFDAAGRVCELRGSILDITKRKQAELALDQSRQSHMRQLEQEVAARTASLKAANQELERLSRTDVLTGLQNRYAANDRLRQEFLRQKRTGSIYAVLFIDIDHFKKINDSYGHETGDQVLRRLAEVLRGTVRATDFAARYGGEEFVVVLPDTDVAGAQVIAEKVRSAIAESVSITGAPVTVSIGTSAIRAEDKNEEEAVIRADEALYQAKEEGRNRVAWR</sequence>
<dbReference type="InterPro" id="IPR000160">
    <property type="entry name" value="GGDEF_dom"/>
</dbReference>
<dbReference type="Pfam" id="PF08447">
    <property type="entry name" value="PAS_3"/>
    <property type="match status" value="1"/>
</dbReference>
<protein>
    <recommendedName>
        <fullName evidence="1">diguanylate cyclase</fullName>
        <ecNumber evidence="1">2.7.7.65</ecNumber>
    </recommendedName>
</protein>
<dbReference type="Proteomes" id="UP001177769">
    <property type="component" value="Chromosome"/>
</dbReference>
<evidence type="ECO:0000256" key="2">
    <source>
        <dbReference type="ARBA" id="ARBA00034247"/>
    </source>
</evidence>
<keyword evidence="3" id="KW-0472">Membrane</keyword>
<dbReference type="CDD" id="cd18773">
    <property type="entry name" value="PDC1_HK_sensor"/>
    <property type="match status" value="1"/>
</dbReference>
<dbReference type="SUPFAM" id="SSF55073">
    <property type="entry name" value="Nucleotide cyclase"/>
    <property type="match status" value="1"/>
</dbReference>
<dbReference type="GO" id="GO:0052621">
    <property type="term" value="F:diguanylate cyclase activity"/>
    <property type="evidence" value="ECO:0007669"/>
    <property type="project" value="UniProtKB-EC"/>
</dbReference>
<dbReference type="CDD" id="cd00130">
    <property type="entry name" value="PAS"/>
    <property type="match status" value="1"/>
</dbReference>
<dbReference type="AlphaFoldDB" id="A0AA95SNA3"/>
<dbReference type="InterPro" id="IPR043128">
    <property type="entry name" value="Rev_trsase/Diguanyl_cyclase"/>
</dbReference>
<evidence type="ECO:0000256" key="3">
    <source>
        <dbReference type="SAM" id="Phobius"/>
    </source>
</evidence>
<evidence type="ECO:0000313" key="7">
    <source>
        <dbReference type="Proteomes" id="UP001177769"/>
    </source>
</evidence>
<evidence type="ECO:0000256" key="1">
    <source>
        <dbReference type="ARBA" id="ARBA00012528"/>
    </source>
</evidence>
<dbReference type="RefSeq" id="WP_285235281.1">
    <property type="nucleotide sequence ID" value="NZ_CP116346.1"/>
</dbReference>
<feature type="domain" description="PAC" evidence="4">
    <location>
        <begin position="399"/>
        <end position="451"/>
    </location>
</feature>
<evidence type="ECO:0000313" key="6">
    <source>
        <dbReference type="EMBL" id="WIT14153.1"/>
    </source>
</evidence>
<dbReference type="NCBIfam" id="TIGR00229">
    <property type="entry name" value="sensory_box"/>
    <property type="match status" value="1"/>
</dbReference>
<proteinExistence type="predicted"/>
<keyword evidence="6" id="KW-0548">Nucleotidyltransferase</keyword>
<dbReference type="CDD" id="cd01949">
    <property type="entry name" value="GGDEF"/>
    <property type="match status" value="1"/>
</dbReference>
<dbReference type="Pfam" id="PF00990">
    <property type="entry name" value="GGDEF"/>
    <property type="match status" value="1"/>
</dbReference>
<dbReference type="KEGG" id="pais:PFX98_11155"/>
<dbReference type="PANTHER" id="PTHR45138:SF9">
    <property type="entry name" value="DIGUANYLATE CYCLASE DGCM-RELATED"/>
    <property type="match status" value="1"/>
</dbReference>
<feature type="domain" description="GGDEF" evidence="5">
    <location>
        <begin position="512"/>
        <end position="640"/>
    </location>
</feature>
<dbReference type="EMBL" id="CP116346">
    <property type="protein sequence ID" value="WIT14153.1"/>
    <property type="molecule type" value="Genomic_DNA"/>
</dbReference>
<dbReference type="PROSITE" id="PS50113">
    <property type="entry name" value="PAC"/>
    <property type="match status" value="1"/>
</dbReference>
<keyword evidence="7" id="KW-1185">Reference proteome</keyword>
<dbReference type="PROSITE" id="PS50887">
    <property type="entry name" value="GGDEF"/>
    <property type="match status" value="1"/>
</dbReference>
<keyword evidence="3" id="KW-1133">Transmembrane helix</keyword>
<feature type="transmembrane region" description="Helical" evidence="3">
    <location>
        <begin position="255"/>
        <end position="277"/>
    </location>
</feature>
<dbReference type="NCBIfam" id="TIGR00254">
    <property type="entry name" value="GGDEF"/>
    <property type="match status" value="1"/>
</dbReference>
<dbReference type="PANTHER" id="PTHR45138">
    <property type="entry name" value="REGULATORY COMPONENTS OF SENSORY TRANSDUCTION SYSTEM"/>
    <property type="match status" value="1"/>
</dbReference>
<dbReference type="InterPro" id="IPR035965">
    <property type="entry name" value="PAS-like_dom_sf"/>
</dbReference>
<dbReference type="InterPro" id="IPR013655">
    <property type="entry name" value="PAS_fold_3"/>
</dbReference>
<dbReference type="InterPro" id="IPR029787">
    <property type="entry name" value="Nucleotide_cyclase"/>
</dbReference>
<accession>A0AA95SNA3</accession>
<reference evidence="6" key="1">
    <citation type="submission" date="2023-01" db="EMBL/GenBank/DDBJ databases">
        <title>Whole genome sequence of Paucibacter sp. S2-9 isolated from pond sediment.</title>
        <authorList>
            <person name="Jung J.Y."/>
        </authorList>
    </citation>
    <scope>NUCLEOTIDE SEQUENCE</scope>
    <source>
        <strain evidence="6">S2-9</strain>
    </source>
</reference>
<keyword evidence="6" id="KW-0808">Transferase</keyword>
<dbReference type="SUPFAM" id="SSF55785">
    <property type="entry name" value="PYP-like sensor domain (PAS domain)"/>
    <property type="match status" value="1"/>
</dbReference>
<comment type="catalytic activity">
    <reaction evidence="2">
        <text>2 GTP = 3',3'-c-di-GMP + 2 diphosphate</text>
        <dbReference type="Rhea" id="RHEA:24898"/>
        <dbReference type="ChEBI" id="CHEBI:33019"/>
        <dbReference type="ChEBI" id="CHEBI:37565"/>
        <dbReference type="ChEBI" id="CHEBI:58805"/>
        <dbReference type="EC" id="2.7.7.65"/>
    </reaction>
</comment>